<dbReference type="OrthoDB" id="5802114at2759"/>
<dbReference type="AlphaFoldDB" id="A0A2A2JVF1"/>
<evidence type="ECO:0000256" key="1">
    <source>
        <dbReference type="SAM" id="SignalP"/>
    </source>
</evidence>
<reference evidence="2 3" key="1">
    <citation type="journal article" date="2017" name="Curr. Biol.">
        <title>Genome architecture and evolution of a unichromosomal asexual nematode.</title>
        <authorList>
            <person name="Fradin H."/>
            <person name="Zegar C."/>
            <person name="Gutwein M."/>
            <person name="Lucas J."/>
            <person name="Kovtun M."/>
            <person name="Corcoran D."/>
            <person name="Baugh L.R."/>
            <person name="Kiontke K."/>
            <person name="Gunsalus K."/>
            <person name="Fitch D.H."/>
            <person name="Piano F."/>
        </authorList>
    </citation>
    <scope>NUCLEOTIDE SEQUENCE [LARGE SCALE GENOMIC DNA]</scope>
    <source>
        <strain evidence="2">PF1309</strain>
    </source>
</reference>
<evidence type="ECO:0000313" key="2">
    <source>
        <dbReference type="EMBL" id="PAV65661.1"/>
    </source>
</evidence>
<keyword evidence="1" id="KW-0732">Signal</keyword>
<organism evidence="2 3">
    <name type="scientific">Diploscapter pachys</name>
    <dbReference type="NCBI Taxonomy" id="2018661"/>
    <lineage>
        <taxon>Eukaryota</taxon>
        <taxon>Metazoa</taxon>
        <taxon>Ecdysozoa</taxon>
        <taxon>Nematoda</taxon>
        <taxon>Chromadorea</taxon>
        <taxon>Rhabditida</taxon>
        <taxon>Rhabditina</taxon>
        <taxon>Rhabditomorpha</taxon>
        <taxon>Rhabditoidea</taxon>
        <taxon>Rhabditidae</taxon>
        <taxon>Diploscapter</taxon>
    </lineage>
</organism>
<proteinExistence type="predicted"/>
<keyword evidence="3" id="KW-1185">Reference proteome</keyword>
<evidence type="ECO:0008006" key="4">
    <source>
        <dbReference type="Google" id="ProtNLM"/>
    </source>
</evidence>
<accession>A0A2A2JVF1</accession>
<protein>
    <recommendedName>
        <fullName evidence="4">Apple domain-containing protein</fullName>
    </recommendedName>
</protein>
<dbReference type="Proteomes" id="UP000218231">
    <property type="component" value="Unassembled WGS sequence"/>
</dbReference>
<gene>
    <name evidence="2" type="ORF">WR25_12752</name>
</gene>
<evidence type="ECO:0000313" key="3">
    <source>
        <dbReference type="Proteomes" id="UP000218231"/>
    </source>
</evidence>
<feature type="signal peptide" evidence="1">
    <location>
        <begin position="1"/>
        <end position="18"/>
    </location>
</feature>
<dbReference type="EMBL" id="LIAE01010200">
    <property type="protein sequence ID" value="PAV65661.1"/>
    <property type="molecule type" value="Genomic_DNA"/>
</dbReference>
<comment type="caution">
    <text evidence="2">The sequence shown here is derived from an EMBL/GenBank/DDBJ whole genome shotgun (WGS) entry which is preliminary data.</text>
</comment>
<dbReference type="STRING" id="2018661.A0A2A2JVF1"/>
<feature type="chain" id="PRO_5012584439" description="Apple domain-containing protein" evidence="1">
    <location>
        <begin position="19"/>
        <end position="155"/>
    </location>
</feature>
<sequence>MLLHAIVPIFGFIGVIQAWNRENHFGNPCYLCKCFVEYTDRDVRVPIRPYAMALDGYDSTEDRCLASCARDPKCKAVVYGMVGGRKVFTCEFYEMLDPKNSPVFAPYVNIYIKRAKCPLSIAHLPPVIMIAADDSSIKRRAKKEKEALRKNPFFG</sequence>
<name>A0A2A2JVF1_9BILA</name>